<dbReference type="KEGG" id="nod:FOH10_12005"/>
<gene>
    <name evidence="2" type="ORF">FOH10_12005</name>
</gene>
<dbReference type="AlphaFoldDB" id="A0A516NK94"/>
<evidence type="ECO:0000256" key="1">
    <source>
        <dbReference type="SAM" id="MobiDB-lite"/>
    </source>
</evidence>
<organism evidence="2 3">
    <name type="scientific">Nocardia otitidiscaviarum</name>
    <dbReference type="NCBI Taxonomy" id="1823"/>
    <lineage>
        <taxon>Bacteria</taxon>
        <taxon>Bacillati</taxon>
        <taxon>Actinomycetota</taxon>
        <taxon>Actinomycetes</taxon>
        <taxon>Mycobacteriales</taxon>
        <taxon>Nocardiaceae</taxon>
        <taxon>Nocardia</taxon>
    </lineage>
</organism>
<protein>
    <submittedName>
        <fullName evidence="2">Uncharacterized protein</fullName>
    </submittedName>
</protein>
<sequence>MIGAEGVEAPGCDPGGSGSGMDYSLTPDALTWDDVDPIRHRFDVDTVSEAARQLSPASAVPTPAAGWPGDRRITDWAHEVGEPWVDSMTRALVERFGRWACGWRWAMDEGDFGGGPVGSWCCTVHSITEPDETLDRVVEALVEWRRWLEDLAERFERYPLTDLSSADEMLVWERGAVHLIHHVVDRTGAGDAWYRHCAQVLTWFLARWGVAEDRARGLVDQAIGGRFDSWIGPVESVVGDVAEQLARSLGQTNIGLDRG</sequence>
<feature type="region of interest" description="Disordered" evidence="1">
    <location>
        <begin position="1"/>
        <end position="22"/>
    </location>
</feature>
<proteinExistence type="predicted"/>
<dbReference type="Proteomes" id="UP000317039">
    <property type="component" value="Chromosome"/>
</dbReference>
<dbReference type="EMBL" id="CP041695">
    <property type="protein sequence ID" value="QDP79331.1"/>
    <property type="molecule type" value="Genomic_DNA"/>
</dbReference>
<name>A0A516NK94_9NOCA</name>
<evidence type="ECO:0000313" key="3">
    <source>
        <dbReference type="Proteomes" id="UP000317039"/>
    </source>
</evidence>
<accession>A0A516NK94</accession>
<evidence type="ECO:0000313" key="2">
    <source>
        <dbReference type="EMBL" id="QDP79331.1"/>
    </source>
</evidence>
<reference evidence="2 3" key="1">
    <citation type="submission" date="2019-07" db="EMBL/GenBank/DDBJ databases">
        <title>Complete Genome Sequence and Methylome Analysis of Nocardia otitidis-caviarum NEB252.</title>
        <authorList>
            <person name="Fomenkov A."/>
            <person name="Anton B.P."/>
            <person name="Vincze T."/>
            <person name="Roberts R.J."/>
        </authorList>
    </citation>
    <scope>NUCLEOTIDE SEQUENCE [LARGE SCALE GENOMIC DNA]</scope>
    <source>
        <strain evidence="2 3">NEB252</strain>
    </source>
</reference>